<proteinExistence type="inferred from homology"/>
<accession>A0AA49GSC3</accession>
<dbReference type="InterPro" id="IPR000836">
    <property type="entry name" value="PRTase_dom"/>
</dbReference>
<organism evidence="3">
    <name type="scientific">Roseihalotalea indica</name>
    <dbReference type="NCBI Taxonomy" id="2867963"/>
    <lineage>
        <taxon>Bacteria</taxon>
        <taxon>Pseudomonadati</taxon>
        <taxon>Bacteroidota</taxon>
        <taxon>Cytophagia</taxon>
        <taxon>Cytophagales</taxon>
        <taxon>Catalimonadaceae</taxon>
        <taxon>Roseihalotalea</taxon>
    </lineage>
</organism>
<evidence type="ECO:0000313" key="3">
    <source>
        <dbReference type="EMBL" id="WKN39126.1"/>
    </source>
</evidence>
<name>A0AA49GSC3_9BACT</name>
<evidence type="ECO:0000259" key="2">
    <source>
        <dbReference type="Pfam" id="PF00156"/>
    </source>
</evidence>
<gene>
    <name evidence="3" type="ORF">K4G66_10490</name>
</gene>
<dbReference type="AlphaFoldDB" id="A0AA49GSC3"/>
<sequence length="225" mass="25181">MLKDFVSLIFPRTCLISGTPLARGEEYIALETVLSLPTFSLAEQNVELMRRVYSFAPINQAWAYYKFSKHGKVQKLLHLIKYQGYPEIGELTGKWFGQALMHDGGIGKIDMIVPIPLHKKKEKKRGYNQCDYLAQGLSKVLSTPWSSQILIKTENTESQTRKNRMERYRNSYQAYAIRSNANILGKHILLIDDVVTTGATLGACANLLLAGGCRNVSVAALATPE</sequence>
<dbReference type="InterPro" id="IPR051910">
    <property type="entry name" value="ComF/GntX_DNA_util-trans"/>
</dbReference>
<dbReference type="InterPro" id="IPR029057">
    <property type="entry name" value="PRTase-like"/>
</dbReference>
<reference evidence="3" key="2">
    <citation type="journal article" date="2024" name="Antonie Van Leeuwenhoek">
        <title>Roseihalotalea indica gen. nov., sp. nov., a halophilic Bacteroidetes from mesopelagic Southwest Indian Ocean with higher carbohydrate metabolic potential.</title>
        <authorList>
            <person name="Chen B."/>
            <person name="Zhang M."/>
            <person name="Lin D."/>
            <person name="Ye J."/>
            <person name="Tang K."/>
        </authorList>
    </citation>
    <scope>NUCLEOTIDE SEQUENCE</scope>
    <source>
        <strain evidence="3">TK19036</strain>
    </source>
</reference>
<evidence type="ECO:0000256" key="1">
    <source>
        <dbReference type="ARBA" id="ARBA00008007"/>
    </source>
</evidence>
<dbReference type="Gene3D" id="3.40.50.2020">
    <property type="match status" value="1"/>
</dbReference>
<dbReference type="PANTHER" id="PTHR47505">
    <property type="entry name" value="DNA UTILIZATION PROTEIN YHGH"/>
    <property type="match status" value="1"/>
</dbReference>
<dbReference type="CDD" id="cd06223">
    <property type="entry name" value="PRTases_typeI"/>
    <property type="match status" value="1"/>
</dbReference>
<dbReference type="PANTHER" id="PTHR47505:SF1">
    <property type="entry name" value="DNA UTILIZATION PROTEIN YHGH"/>
    <property type="match status" value="1"/>
</dbReference>
<feature type="domain" description="Phosphoribosyltransferase" evidence="2">
    <location>
        <begin position="154"/>
        <end position="222"/>
    </location>
</feature>
<dbReference type="SUPFAM" id="SSF53271">
    <property type="entry name" value="PRTase-like"/>
    <property type="match status" value="1"/>
</dbReference>
<comment type="similarity">
    <text evidence="1">Belongs to the ComF/GntX family.</text>
</comment>
<reference evidence="3" key="1">
    <citation type="journal article" date="2023" name="Comput. Struct. Biotechnol. J.">
        <title>Discovery of a novel marine Bacteroidetes with a rich repertoire of carbohydrate-active enzymes.</title>
        <authorList>
            <person name="Chen B."/>
            <person name="Liu G."/>
            <person name="Chen Q."/>
            <person name="Wang H."/>
            <person name="Liu L."/>
            <person name="Tang K."/>
        </authorList>
    </citation>
    <scope>NUCLEOTIDE SEQUENCE</scope>
    <source>
        <strain evidence="3">TK19036</strain>
    </source>
</reference>
<dbReference type="Pfam" id="PF00156">
    <property type="entry name" value="Pribosyltran"/>
    <property type="match status" value="1"/>
</dbReference>
<dbReference type="EMBL" id="CP120682">
    <property type="protein sequence ID" value="WKN39126.1"/>
    <property type="molecule type" value="Genomic_DNA"/>
</dbReference>
<protein>
    <submittedName>
        <fullName evidence="3">ComF family protein</fullName>
    </submittedName>
</protein>